<evidence type="ECO:0000256" key="8">
    <source>
        <dbReference type="ARBA" id="ARBA00023170"/>
    </source>
</evidence>
<organism evidence="13 14">
    <name type="scientific">Megalops atlanticus</name>
    <name type="common">Tarpon</name>
    <name type="synonym">Clupea gigantea</name>
    <dbReference type="NCBI Taxonomy" id="7932"/>
    <lineage>
        <taxon>Eukaryota</taxon>
        <taxon>Metazoa</taxon>
        <taxon>Chordata</taxon>
        <taxon>Craniata</taxon>
        <taxon>Vertebrata</taxon>
        <taxon>Euteleostomi</taxon>
        <taxon>Actinopterygii</taxon>
        <taxon>Neopterygii</taxon>
        <taxon>Teleostei</taxon>
        <taxon>Elopiformes</taxon>
        <taxon>Megalopidae</taxon>
        <taxon>Megalops</taxon>
    </lineage>
</organism>
<sequence>MLLCIKHGTLWMILCCDVMSVIGQSQCRSSHLQTTNVTAALDSDALLPCDFNENLLQEARSGDVAVVWTHGTMINLVEIKLSGQPSYWDHRGGRVRTFPKMPGNFSLLISRVQESDLGRYRCELFDGSNCSIAYEVVELRQLKLISENTLVHPLVDNWYFVAAGGAVIILLLISFACCVWYKCVKAPQSSSGNPASDTWSNNSCYANTSYQRDRPPRETACNQWSKSANYKEQEKGQGFNTTEGSIYGNDYEDPCPVYANYVERQF</sequence>
<dbReference type="Proteomes" id="UP001046870">
    <property type="component" value="Chromosome 3"/>
</dbReference>
<evidence type="ECO:0000256" key="1">
    <source>
        <dbReference type="ARBA" id="ARBA00004251"/>
    </source>
</evidence>
<dbReference type="GO" id="GO:0009897">
    <property type="term" value="C:external side of plasma membrane"/>
    <property type="evidence" value="ECO:0007669"/>
    <property type="project" value="TreeGrafter"/>
</dbReference>
<dbReference type="GO" id="GO:0031295">
    <property type="term" value="P:T cell costimulation"/>
    <property type="evidence" value="ECO:0007669"/>
    <property type="project" value="TreeGrafter"/>
</dbReference>
<name>A0A9D3QAD6_MEGAT</name>
<evidence type="ECO:0000256" key="7">
    <source>
        <dbReference type="ARBA" id="ARBA00023157"/>
    </source>
</evidence>
<keyword evidence="6 11" id="KW-0472">Membrane</keyword>
<dbReference type="PANTHER" id="PTHR25466:SF9">
    <property type="entry name" value="FIBRONECTIN TYPE-III DOMAIN-CONTAINING PROTEIN"/>
    <property type="match status" value="1"/>
</dbReference>
<dbReference type="SUPFAM" id="SSF48726">
    <property type="entry name" value="Immunoglobulin"/>
    <property type="match status" value="1"/>
</dbReference>
<feature type="signal peptide" evidence="12">
    <location>
        <begin position="1"/>
        <end position="23"/>
    </location>
</feature>
<gene>
    <name evidence="13" type="ORF">MATL_G00041750</name>
</gene>
<keyword evidence="3 11" id="KW-0812">Transmembrane</keyword>
<dbReference type="Gene3D" id="2.60.40.10">
    <property type="entry name" value="Immunoglobulins"/>
    <property type="match status" value="1"/>
</dbReference>
<dbReference type="AlphaFoldDB" id="A0A9D3QAD6"/>
<evidence type="ECO:0000256" key="2">
    <source>
        <dbReference type="ARBA" id="ARBA00022475"/>
    </source>
</evidence>
<dbReference type="GO" id="GO:0007166">
    <property type="term" value="P:cell surface receptor signaling pathway"/>
    <property type="evidence" value="ECO:0007669"/>
    <property type="project" value="TreeGrafter"/>
</dbReference>
<proteinExistence type="predicted"/>
<evidence type="ECO:0000256" key="5">
    <source>
        <dbReference type="ARBA" id="ARBA00022989"/>
    </source>
</evidence>
<comment type="subcellular location">
    <subcellularLocation>
        <location evidence="1">Cell membrane</location>
        <topology evidence="1">Single-pass type I membrane protein</topology>
    </subcellularLocation>
</comment>
<dbReference type="InterPro" id="IPR013783">
    <property type="entry name" value="Ig-like_fold"/>
</dbReference>
<keyword evidence="9" id="KW-0325">Glycoprotein</keyword>
<keyword evidence="14" id="KW-1185">Reference proteome</keyword>
<evidence type="ECO:0000256" key="10">
    <source>
        <dbReference type="ARBA" id="ARBA00023319"/>
    </source>
</evidence>
<protein>
    <recommendedName>
        <fullName evidence="15">Ig-like domain-containing protein</fullName>
    </recommendedName>
</protein>
<keyword evidence="8" id="KW-0675">Receptor</keyword>
<accession>A0A9D3QAD6</accession>
<reference evidence="13" key="1">
    <citation type="submission" date="2021-01" db="EMBL/GenBank/DDBJ databases">
        <authorList>
            <person name="Zahm M."/>
            <person name="Roques C."/>
            <person name="Cabau C."/>
            <person name="Klopp C."/>
            <person name="Donnadieu C."/>
            <person name="Jouanno E."/>
            <person name="Lampietro C."/>
            <person name="Louis A."/>
            <person name="Herpin A."/>
            <person name="Echchiki A."/>
            <person name="Berthelot C."/>
            <person name="Parey E."/>
            <person name="Roest-Crollius H."/>
            <person name="Braasch I."/>
            <person name="Postlethwait J."/>
            <person name="Bobe J."/>
            <person name="Montfort J."/>
            <person name="Bouchez O."/>
            <person name="Begum T."/>
            <person name="Mejri S."/>
            <person name="Adams A."/>
            <person name="Chen W.-J."/>
            <person name="Guiguen Y."/>
        </authorList>
    </citation>
    <scope>NUCLEOTIDE SEQUENCE</scope>
    <source>
        <strain evidence="13">YG-15Mar2019-1</strain>
        <tissue evidence="13">Brain</tissue>
    </source>
</reference>
<evidence type="ECO:0000313" key="14">
    <source>
        <dbReference type="Proteomes" id="UP001046870"/>
    </source>
</evidence>
<dbReference type="InterPro" id="IPR051713">
    <property type="entry name" value="T-cell_Activation_Regulation"/>
</dbReference>
<evidence type="ECO:0000313" key="13">
    <source>
        <dbReference type="EMBL" id="KAG7483752.1"/>
    </source>
</evidence>
<dbReference type="GO" id="GO:0042130">
    <property type="term" value="P:negative regulation of T cell proliferation"/>
    <property type="evidence" value="ECO:0007669"/>
    <property type="project" value="TreeGrafter"/>
</dbReference>
<dbReference type="OrthoDB" id="9898017at2759"/>
<keyword evidence="4 12" id="KW-0732">Signal</keyword>
<keyword evidence="7" id="KW-1015">Disulfide bond</keyword>
<evidence type="ECO:0000256" key="12">
    <source>
        <dbReference type="SAM" id="SignalP"/>
    </source>
</evidence>
<dbReference type="PANTHER" id="PTHR25466">
    <property type="entry name" value="T-LYMPHOCYTE ACTIVATION ANTIGEN"/>
    <property type="match status" value="1"/>
</dbReference>
<evidence type="ECO:0000256" key="6">
    <source>
        <dbReference type="ARBA" id="ARBA00023136"/>
    </source>
</evidence>
<evidence type="ECO:0008006" key="15">
    <source>
        <dbReference type="Google" id="ProtNLM"/>
    </source>
</evidence>
<keyword evidence="2" id="KW-1003">Cell membrane</keyword>
<dbReference type="EMBL" id="JAFDVH010000003">
    <property type="protein sequence ID" value="KAG7483752.1"/>
    <property type="molecule type" value="Genomic_DNA"/>
</dbReference>
<dbReference type="GO" id="GO:0071222">
    <property type="term" value="P:cellular response to lipopolysaccharide"/>
    <property type="evidence" value="ECO:0007669"/>
    <property type="project" value="TreeGrafter"/>
</dbReference>
<feature type="chain" id="PRO_5038571149" description="Ig-like domain-containing protein" evidence="12">
    <location>
        <begin position="24"/>
        <end position="266"/>
    </location>
</feature>
<comment type="caution">
    <text evidence="13">The sequence shown here is derived from an EMBL/GenBank/DDBJ whole genome shotgun (WGS) entry which is preliminary data.</text>
</comment>
<evidence type="ECO:0000256" key="3">
    <source>
        <dbReference type="ARBA" id="ARBA00022692"/>
    </source>
</evidence>
<dbReference type="GO" id="GO:0042102">
    <property type="term" value="P:positive regulation of T cell proliferation"/>
    <property type="evidence" value="ECO:0007669"/>
    <property type="project" value="TreeGrafter"/>
</dbReference>
<evidence type="ECO:0000256" key="4">
    <source>
        <dbReference type="ARBA" id="ARBA00022729"/>
    </source>
</evidence>
<feature type="transmembrane region" description="Helical" evidence="11">
    <location>
        <begin position="158"/>
        <end position="181"/>
    </location>
</feature>
<evidence type="ECO:0000256" key="11">
    <source>
        <dbReference type="SAM" id="Phobius"/>
    </source>
</evidence>
<dbReference type="GO" id="GO:0006955">
    <property type="term" value="P:immune response"/>
    <property type="evidence" value="ECO:0007669"/>
    <property type="project" value="TreeGrafter"/>
</dbReference>
<dbReference type="InterPro" id="IPR036179">
    <property type="entry name" value="Ig-like_dom_sf"/>
</dbReference>
<evidence type="ECO:0000256" key="9">
    <source>
        <dbReference type="ARBA" id="ARBA00023180"/>
    </source>
</evidence>
<keyword evidence="5 11" id="KW-1133">Transmembrane helix</keyword>
<keyword evidence="10" id="KW-0393">Immunoglobulin domain</keyword>